<evidence type="ECO:0000256" key="5">
    <source>
        <dbReference type="ARBA" id="ARBA00048542"/>
    </source>
</evidence>
<dbReference type="EC" id="1.6.5.-" evidence="6"/>
<sequence>MNILQLDSSITGDASVSRQISAQIVAKLKTQNPSAHIVKRDLVATPLAHLTLPEFGTPVSAEVLAEFQAADVLVIGVPLYNFSIPSQLKAWVDRIAVAGQTFKYTENGPVGLAGGKRLILVASRGGLYGEGMPAAPMEHAVTYLKAVFGFLGITDIEVVVAEGVAMGPDAAAAALASAQEAVAALA</sequence>
<comment type="subunit">
    <text evidence="6">Homodimer.</text>
</comment>
<dbReference type="AlphaFoldDB" id="A0A6N4RBR2"/>
<dbReference type="InterPro" id="IPR003680">
    <property type="entry name" value="Flavodoxin_fold"/>
</dbReference>
<comment type="caution">
    <text evidence="6">Lacks conserved residue(s) required for the propagation of feature annotation.</text>
</comment>
<dbReference type="InterPro" id="IPR029039">
    <property type="entry name" value="Flavoprotein-like_sf"/>
</dbReference>
<evidence type="ECO:0000256" key="6">
    <source>
        <dbReference type="HAMAP-Rule" id="MF_01216"/>
    </source>
</evidence>
<dbReference type="EMBL" id="VAFM01000002">
    <property type="protein sequence ID" value="TKW60486.1"/>
    <property type="molecule type" value="Genomic_DNA"/>
</dbReference>
<dbReference type="HAMAP" id="MF_01216">
    <property type="entry name" value="Azoreductase_type1"/>
    <property type="match status" value="1"/>
</dbReference>
<evidence type="ECO:0000256" key="1">
    <source>
        <dbReference type="ARBA" id="ARBA00022630"/>
    </source>
</evidence>
<reference evidence="8 9" key="1">
    <citation type="journal article" date="2017" name="Nat. Commun.">
        <title>In situ click chemistry generation of cyclooxygenase-2 inhibitors.</title>
        <authorList>
            <person name="Bhardwaj A."/>
            <person name="Kaur J."/>
            <person name="Wuest M."/>
            <person name="Wuest F."/>
        </authorList>
    </citation>
    <scope>NUCLEOTIDE SEQUENCE [LARGE SCALE GENOMIC DNA]</scope>
    <source>
        <strain evidence="8">S2_018_000_R2_106</strain>
    </source>
</reference>
<feature type="binding site" evidence="6">
    <location>
        <position position="9"/>
    </location>
    <ligand>
        <name>FMN</name>
        <dbReference type="ChEBI" id="CHEBI:58210"/>
    </ligand>
</feature>
<comment type="function">
    <text evidence="6">Quinone reductase that provides resistance to thiol-specific stress caused by electrophilic quinones.</text>
</comment>
<comment type="cofactor">
    <cofactor evidence="6">
        <name>FMN</name>
        <dbReference type="ChEBI" id="CHEBI:58210"/>
    </cofactor>
    <text evidence="6">Binds 1 FMN per subunit.</text>
</comment>
<comment type="caution">
    <text evidence="8">The sequence shown here is derived from an EMBL/GenBank/DDBJ whole genome shotgun (WGS) entry which is preliminary data.</text>
</comment>
<organism evidence="8 9">
    <name type="scientific">Blastochloris viridis</name>
    <name type="common">Rhodopseudomonas viridis</name>
    <dbReference type="NCBI Taxonomy" id="1079"/>
    <lineage>
        <taxon>Bacteria</taxon>
        <taxon>Pseudomonadati</taxon>
        <taxon>Pseudomonadota</taxon>
        <taxon>Alphaproteobacteria</taxon>
        <taxon>Hyphomicrobiales</taxon>
        <taxon>Blastochloridaceae</taxon>
        <taxon>Blastochloris</taxon>
    </lineage>
</organism>
<comment type="similarity">
    <text evidence="6">Belongs to the azoreductase type 1 family.</text>
</comment>
<dbReference type="GO" id="GO:0016655">
    <property type="term" value="F:oxidoreductase activity, acting on NAD(P)H, quinone or similar compound as acceptor"/>
    <property type="evidence" value="ECO:0007669"/>
    <property type="project" value="InterPro"/>
</dbReference>
<feature type="binding site" evidence="6">
    <location>
        <begin position="123"/>
        <end position="126"/>
    </location>
    <ligand>
        <name>FMN</name>
        <dbReference type="ChEBI" id="CHEBI:58210"/>
    </ligand>
</feature>
<comment type="function">
    <text evidence="6">Also exhibits azoreductase activity. Catalyzes the reductive cleavage of the azo bond in aromatic azo compounds to the corresponding amines.</text>
</comment>
<dbReference type="GO" id="GO:0010181">
    <property type="term" value="F:FMN binding"/>
    <property type="evidence" value="ECO:0007669"/>
    <property type="project" value="UniProtKB-UniRule"/>
</dbReference>
<evidence type="ECO:0000313" key="9">
    <source>
        <dbReference type="Proteomes" id="UP000320948"/>
    </source>
</evidence>
<feature type="binding site" evidence="6">
    <location>
        <begin position="15"/>
        <end position="17"/>
    </location>
    <ligand>
        <name>FMN</name>
        <dbReference type="ChEBI" id="CHEBI:58210"/>
    </ligand>
</feature>
<evidence type="ECO:0000256" key="2">
    <source>
        <dbReference type="ARBA" id="ARBA00022643"/>
    </source>
</evidence>
<accession>A0A6N4RBR2</accession>
<dbReference type="PANTHER" id="PTHR43741">
    <property type="entry name" value="FMN-DEPENDENT NADH-AZOREDUCTASE 1"/>
    <property type="match status" value="1"/>
</dbReference>
<feature type="domain" description="Flavodoxin-like fold" evidence="7">
    <location>
        <begin position="1"/>
        <end position="184"/>
    </location>
</feature>
<keyword evidence="3 6" id="KW-0560">Oxidoreductase</keyword>
<evidence type="ECO:0000256" key="3">
    <source>
        <dbReference type="ARBA" id="ARBA00023002"/>
    </source>
</evidence>
<dbReference type="EC" id="1.7.1.17" evidence="6"/>
<dbReference type="Pfam" id="PF02525">
    <property type="entry name" value="Flavodoxin_2"/>
    <property type="match status" value="1"/>
</dbReference>
<dbReference type="PANTHER" id="PTHR43741:SF4">
    <property type="entry name" value="FMN-DEPENDENT NADH:QUINONE OXIDOREDUCTASE"/>
    <property type="match status" value="1"/>
</dbReference>
<comment type="catalytic activity">
    <reaction evidence="5">
        <text>N,N-dimethyl-1,4-phenylenediamine + anthranilate + 2 NAD(+) = 2-(4-dimethylaminophenyl)diazenylbenzoate + 2 NADH + 2 H(+)</text>
        <dbReference type="Rhea" id="RHEA:55872"/>
        <dbReference type="ChEBI" id="CHEBI:15378"/>
        <dbReference type="ChEBI" id="CHEBI:15783"/>
        <dbReference type="ChEBI" id="CHEBI:16567"/>
        <dbReference type="ChEBI" id="CHEBI:57540"/>
        <dbReference type="ChEBI" id="CHEBI:57945"/>
        <dbReference type="ChEBI" id="CHEBI:71579"/>
        <dbReference type="EC" id="1.7.1.17"/>
    </reaction>
    <physiologicalReaction direction="right-to-left" evidence="5">
        <dbReference type="Rhea" id="RHEA:55874"/>
    </physiologicalReaction>
</comment>
<dbReference type="SUPFAM" id="SSF52218">
    <property type="entry name" value="Flavoproteins"/>
    <property type="match status" value="1"/>
</dbReference>
<comment type="catalytic activity">
    <reaction evidence="6">
        <text>2 a quinone + NADH + H(+) = 2 a 1,4-benzosemiquinone + NAD(+)</text>
        <dbReference type="Rhea" id="RHEA:65952"/>
        <dbReference type="ChEBI" id="CHEBI:15378"/>
        <dbReference type="ChEBI" id="CHEBI:57540"/>
        <dbReference type="ChEBI" id="CHEBI:57945"/>
        <dbReference type="ChEBI" id="CHEBI:132124"/>
        <dbReference type="ChEBI" id="CHEBI:134225"/>
    </reaction>
</comment>
<evidence type="ECO:0000313" key="8">
    <source>
        <dbReference type="EMBL" id="TKW60486.1"/>
    </source>
</evidence>
<dbReference type="Proteomes" id="UP000320948">
    <property type="component" value="Unassembled WGS sequence"/>
</dbReference>
<name>A0A6N4RBR2_BLAVI</name>
<protein>
    <recommendedName>
        <fullName evidence="6">FMN dependent NADH:quinone oxidoreductase</fullName>
        <ecNumber evidence="6">1.6.5.-</ecNumber>
    </recommendedName>
    <alternativeName>
        <fullName evidence="6">Azo-dye reductase</fullName>
    </alternativeName>
    <alternativeName>
        <fullName evidence="6">FMN-dependent NADH-azo compound oxidoreductase</fullName>
    </alternativeName>
    <alternativeName>
        <fullName evidence="6">FMN-dependent NADH-azoreductase</fullName>
        <ecNumber evidence="6">1.7.1.17</ecNumber>
    </alternativeName>
</protein>
<evidence type="ECO:0000256" key="4">
    <source>
        <dbReference type="ARBA" id="ARBA00023027"/>
    </source>
</evidence>
<proteinExistence type="inferred from homology"/>
<keyword evidence="4 6" id="KW-0520">NAD</keyword>
<keyword evidence="1 6" id="KW-0285">Flavoprotein</keyword>
<evidence type="ECO:0000259" key="7">
    <source>
        <dbReference type="Pfam" id="PF02525"/>
    </source>
</evidence>
<dbReference type="InterPro" id="IPR023048">
    <property type="entry name" value="NADH:quinone_OxRdtase_FMN_depd"/>
</dbReference>
<keyword evidence="2 6" id="KW-0288">FMN</keyword>
<gene>
    <name evidence="6" type="primary">azoR</name>
    <name evidence="8" type="ORF">DI628_06175</name>
</gene>
<dbReference type="GO" id="GO:0016652">
    <property type="term" value="F:oxidoreductase activity, acting on NAD(P)H as acceptor"/>
    <property type="evidence" value="ECO:0007669"/>
    <property type="project" value="UniProtKB-UniRule"/>
</dbReference>
<dbReference type="Gene3D" id="3.40.50.360">
    <property type="match status" value="1"/>
</dbReference>
<dbReference type="InterPro" id="IPR050104">
    <property type="entry name" value="FMN-dep_NADH:Q_OxRdtase_AzoR1"/>
</dbReference>
<dbReference type="GO" id="GO:0009055">
    <property type="term" value="F:electron transfer activity"/>
    <property type="evidence" value="ECO:0007669"/>
    <property type="project" value="UniProtKB-UniRule"/>
</dbReference>